<reference evidence="1 2" key="1">
    <citation type="submission" date="2016-10" db="EMBL/GenBank/DDBJ databases">
        <authorList>
            <person name="de Groot N.N."/>
        </authorList>
    </citation>
    <scope>NUCLEOTIDE SEQUENCE [LARGE SCALE GENOMIC DNA]</scope>
    <source>
        <strain evidence="1 2">DSM 527</strain>
    </source>
</reference>
<proteinExistence type="predicted"/>
<name>A0A1G7NV44_CHIFI</name>
<dbReference type="InterPro" id="IPR029057">
    <property type="entry name" value="PRTase-like"/>
</dbReference>
<evidence type="ECO:0000313" key="2">
    <source>
        <dbReference type="Proteomes" id="UP000199045"/>
    </source>
</evidence>
<evidence type="ECO:0000313" key="1">
    <source>
        <dbReference type="EMBL" id="SDF77851.1"/>
    </source>
</evidence>
<dbReference type="Proteomes" id="UP000199045">
    <property type="component" value="Unassembled WGS sequence"/>
</dbReference>
<dbReference type="Gene3D" id="3.40.50.2020">
    <property type="match status" value="1"/>
</dbReference>
<dbReference type="OrthoDB" id="648192at2"/>
<accession>A0A1G7NV44</accession>
<sequence>MRQLSQYAQNSNEVKLLLDRLVDQSTQSQEYADTFYQLGGALSDFIQNSKFLSTRTRITLACSSEDADWLSKGILERLEKHVAKINLAVFWNVRANAFEDNSLAIAPIIKTYIESLENVDILIICKSIINTSCVVRTNLTYLIERITPEKIFIASPVLFEKAIPSLENEFPKSVSDKFEFFYFAEDNEVTSSGEVVPGIGGSVYRRLGLEDAILKNKYIPVIVKERREAHLPG</sequence>
<protein>
    <submittedName>
        <fullName evidence="1">Uncharacterized protein</fullName>
    </submittedName>
</protein>
<organism evidence="1 2">
    <name type="scientific">Chitinophaga filiformis</name>
    <name type="common">Myxococcus filiformis</name>
    <name type="synonym">Flexibacter filiformis</name>
    <dbReference type="NCBI Taxonomy" id="104663"/>
    <lineage>
        <taxon>Bacteria</taxon>
        <taxon>Pseudomonadati</taxon>
        <taxon>Bacteroidota</taxon>
        <taxon>Chitinophagia</taxon>
        <taxon>Chitinophagales</taxon>
        <taxon>Chitinophagaceae</taxon>
        <taxon>Chitinophaga</taxon>
    </lineage>
</organism>
<dbReference type="AlphaFoldDB" id="A0A1G7NV44"/>
<dbReference type="RefSeq" id="WP_089831714.1">
    <property type="nucleotide sequence ID" value="NZ_FNBN01000002.1"/>
</dbReference>
<gene>
    <name evidence="1" type="ORF">SAMN04488121_102951</name>
</gene>
<dbReference type="EMBL" id="FNBN01000002">
    <property type="protein sequence ID" value="SDF77851.1"/>
    <property type="molecule type" value="Genomic_DNA"/>
</dbReference>